<dbReference type="PANTHER" id="PTHR30055:SF234">
    <property type="entry name" value="HTH-TYPE TRANSCRIPTIONAL REGULATOR BETI"/>
    <property type="match status" value="1"/>
</dbReference>
<name>A0A1H4RM32_TSUTY</name>
<keyword evidence="2 4" id="KW-0238">DNA-binding</keyword>
<dbReference type="AlphaFoldDB" id="A0A1H4RM32"/>
<evidence type="ECO:0000259" key="5">
    <source>
        <dbReference type="PROSITE" id="PS50977"/>
    </source>
</evidence>
<accession>A0A1H4RM32</accession>
<keyword evidence="1" id="KW-0805">Transcription regulation</keyword>
<proteinExistence type="predicted"/>
<dbReference type="InterPro" id="IPR050109">
    <property type="entry name" value="HTH-type_TetR-like_transc_reg"/>
</dbReference>
<dbReference type="GO" id="GO:0000976">
    <property type="term" value="F:transcription cis-regulatory region binding"/>
    <property type="evidence" value="ECO:0007669"/>
    <property type="project" value="TreeGrafter"/>
</dbReference>
<dbReference type="Proteomes" id="UP000182241">
    <property type="component" value="Unassembled WGS sequence"/>
</dbReference>
<dbReference type="Gene3D" id="1.10.357.10">
    <property type="entry name" value="Tetracycline Repressor, domain 2"/>
    <property type="match status" value="1"/>
</dbReference>
<dbReference type="GO" id="GO:0003700">
    <property type="term" value="F:DNA-binding transcription factor activity"/>
    <property type="evidence" value="ECO:0007669"/>
    <property type="project" value="TreeGrafter"/>
</dbReference>
<gene>
    <name evidence="6" type="ORF">SAMN04489793_2029</name>
</gene>
<keyword evidence="7" id="KW-1185">Reference proteome</keyword>
<dbReference type="InterPro" id="IPR009057">
    <property type="entry name" value="Homeodomain-like_sf"/>
</dbReference>
<feature type="domain" description="HTH tetR-type" evidence="5">
    <location>
        <begin position="14"/>
        <end position="74"/>
    </location>
</feature>
<feature type="DNA-binding region" description="H-T-H motif" evidence="4">
    <location>
        <begin position="37"/>
        <end position="56"/>
    </location>
</feature>
<dbReference type="STRING" id="57704.SAMN04489793_2029"/>
<evidence type="ECO:0000313" key="6">
    <source>
        <dbReference type="EMBL" id="SEC32962.1"/>
    </source>
</evidence>
<reference evidence="7" key="1">
    <citation type="submission" date="2016-10" db="EMBL/GenBank/DDBJ databases">
        <authorList>
            <person name="Varghese N."/>
            <person name="Submissions S."/>
        </authorList>
    </citation>
    <scope>NUCLEOTIDE SEQUENCE [LARGE SCALE GENOMIC DNA]</scope>
    <source>
        <strain evidence="7">DSM 44234</strain>
    </source>
</reference>
<keyword evidence="3" id="KW-0804">Transcription</keyword>
<evidence type="ECO:0000256" key="4">
    <source>
        <dbReference type="PROSITE-ProRule" id="PRU00335"/>
    </source>
</evidence>
<dbReference type="PANTHER" id="PTHR30055">
    <property type="entry name" value="HTH-TYPE TRANSCRIPTIONAL REGULATOR RUTR"/>
    <property type="match status" value="1"/>
</dbReference>
<dbReference type="PRINTS" id="PR00455">
    <property type="entry name" value="HTHTETR"/>
</dbReference>
<dbReference type="EMBL" id="FNSA01000003">
    <property type="protein sequence ID" value="SEC32962.1"/>
    <property type="molecule type" value="Genomic_DNA"/>
</dbReference>
<sequence>MPRTPASLRGPGSPGIRDHLVEVTRRLIAERRAAGLTVRAIAREADVASGVIYNYFDDKEDLLAQGLLAHLDTVERTLPRPPRPGEDTLEGNLTTYVEYLLALHDAILPAFAGLLAHPEAIARFQAMPASDKGGDLHQHVESHLRAERDLGRIRAGVDTASAASLLIGACYELVLPQFGRDVQPRQERDRWAARLVETLLDGCRG</sequence>
<dbReference type="Pfam" id="PF00440">
    <property type="entry name" value="TetR_N"/>
    <property type="match status" value="1"/>
</dbReference>
<dbReference type="PROSITE" id="PS50977">
    <property type="entry name" value="HTH_TETR_2"/>
    <property type="match status" value="1"/>
</dbReference>
<organism evidence="6 7">
    <name type="scientific">Tsukamurella tyrosinosolvens</name>
    <dbReference type="NCBI Taxonomy" id="57704"/>
    <lineage>
        <taxon>Bacteria</taxon>
        <taxon>Bacillati</taxon>
        <taxon>Actinomycetota</taxon>
        <taxon>Actinomycetes</taxon>
        <taxon>Mycobacteriales</taxon>
        <taxon>Tsukamurellaceae</taxon>
        <taxon>Tsukamurella</taxon>
    </lineage>
</organism>
<dbReference type="OrthoDB" id="3687980at2"/>
<dbReference type="InterPro" id="IPR001647">
    <property type="entry name" value="HTH_TetR"/>
</dbReference>
<dbReference type="RefSeq" id="WP_068742257.1">
    <property type="nucleotide sequence ID" value="NZ_CBDRGN010000001.1"/>
</dbReference>
<evidence type="ECO:0000313" key="7">
    <source>
        <dbReference type="Proteomes" id="UP000182241"/>
    </source>
</evidence>
<evidence type="ECO:0000256" key="3">
    <source>
        <dbReference type="ARBA" id="ARBA00023163"/>
    </source>
</evidence>
<protein>
    <submittedName>
        <fullName evidence="6">DNA-binding transcriptional regulator, AcrR family</fullName>
    </submittedName>
</protein>
<evidence type="ECO:0000256" key="1">
    <source>
        <dbReference type="ARBA" id="ARBA00023015"/>
    </source>
</evidence>
<evidence type="ECO:0000256" key="2">
    <source>
        <dbReference type="ARBA" id="ARBA00023125"/>
    </source>
</evidence>
<dbReference type="SUPFAM" id="SSF46689">
    <property type="entry name" value="Homeodomain-like"/>
    <property type="match status" value="1"/>
</dbReference>